<feature type="compositionally biased region" description="Basic residues" evidence="1">
    <location>
        <begin position="1"/>
        <end position="10"/>
    </location>
</feature>
<reference evidence="2 3" key="1">
    <citation type="submission" date="2016-10" db="EMBL/GenBank/DDBJ databases">
        <authorList>
            <person name="de Groot N.N."/>
        </authorList>
    </citation>
    <scope>NUCLEOTIDE SEQUENCE [LARGE SCALE GENOMIC DNA]</scope>
    <source>
        <strain evidence="2 3">LMG 23650</strain>
    </source>
</reference>
<name>A0A1I3DUR1_9BURK</name>
<gene>
    <name evidence="2" type="ORF">SAMN05192543_101525</name>
</gene>
<accession>A0A1I3DUR1</accession>
<dbReference type="NCBIfam" id="TIGR02557">
    <property type="entry name" value="HpaP"/>
    <property type="match status" value="1"/>
</dbReference>
<protein>
    <submittedName>
        <fullName evidence="2">Type III secretion protein (HpaP)</fullName>
    </submittedName>
</protein>
<sequence>MHTSGTHRAHVIAGPAPEHEPLHSGTPHMRRMAALFNAHRDAVLQDGEAIDTQEPVLESAQTHDTESASDSPSGAHSELDLPMPLLTLAEGEQKQNGGSQKDANGGDGNGGSGGNSDSDGGRHPQSNGVVAKPAGTGSTAALASALFRASNASCAAAVSTPVASATNNTASPSPQFTPTAALPIPGEIPTTPPQPAHARVEATTGTYAIGALNNAQQANPLVDSIVSSVADFCANPAVHSCNPWHITLPLDPDVLPDCQLSLMLSHFDLTLRFITAAPASQQLVLQHADALRERLEALPGLHEENRRKIDIIVA</sequence>
<keyword evidence="3" id="KW-1185">Reference proteome</keyword>
<proteinExistence type="predicted"/>
<dbReference type="EMBL" id="FOQU01000001">
    <property type="protein sequence ID" value="SFH90221.1"/>
    <property type="molecule type" value="Genomic_DNA"/>
</dbReference>
<dbReference type="OrthoDB" id="8781027at2"/>
<dbReference type="AlphaFoldDB" id="A0A1I3DUR1"/>
<dbReference type="InterPro" id="IPR013390">
    <property type="entry name" value="T3SS_HpaP"/>
</dbReference>
<evidence type="ECO:0000313" key="3">
    <source>
        <dbReference type="Proteomes" id="UP000199548"/>
    </source>
</evidence>
<evidence type="ECO:0000256" key="1">
    <source>
        <dbReference type="SAM" id="MobiDB-lite"/>
    </source>
</evidence>
<dbReference type="STRING" id="420953.SAMN05192543_101525"/>
<organism evidence="2 3">
    <name type="scientific">Paraburkholderia megapolitana</name>
    <dbReference type="NCBI Taxonomy" id="420953"/>
    <lineage>
        <taxon>Bacteria</taxon>
        <taxon>Pseudomonadati</taxon>
        <taxon>Pseudomonadota</taxon>
        <taxon>Betaproteobacteria</taxon>
        <taxon>Burkholderiales</taxon>
        <taxon>Burkholderiaceae</taxon>
        <taxon>Paraburkholderia</taxon>
    </lineage>
</organism>
<feature type="compositionally biased region" description="Polar residues" evidence="1">
    <location>
        <begin position="167"/>
        <end position="178"/>
    </location>
</feature>
<dbReference type="RefSeq" id="WP_143098009.1">
    <property type="nucleotide sequence ID" value="NZ_CP041743.1"/>
</dbReference>
<feature type="region of interest" description="Disordered" evidence="1">
    <location>
        <begin position="164"/>
        <end position="196"/>
    </location>
</feature>
<feature type="region of interest" description="Disordered" evidence="1">
    <location>
        <begin position="57"/>
        <end position="79"/>
    </location>
</feature>
<feature type="region of interest" description="Disordered" evidence="1">
    <location>
        <begin position="93"/>
        <end position="134"/>
    </location>
</feature>
<dbReference type="Pfam" id="PF09483">
    <property type="entry name" value="HpaP"/>
    <property type="match status" value="1"/>
</dbReference>
<feature type="compositionally biased region" description="Gly residues" evidence="1">
    <location>
        <begin position="105"/>
        <end position="114"/>
    </location>
</feature>
<dbReference type="Proteomes" id="UP000199548">
    <property type="component" value="Unassembled WGS sequence"/>
</dbReference>
<feature type="region of interest" description="Disordered" evidence="1">
    <location>
        <begin position="1"/>
        <end position="26"/>
    </location>
</feature>
<evidence type="ECO:0000313" key="2">
    <source>
        <dbReference type="EMBL" id="SFH90221.1"/>
    </source>
</evidence>